<dbReference type="InterPro" id="IPR036875">
    <property type="entry name" value="Znf_CCHC_sf"/>
</dbReference>
<feature type="domain" description="CCHC-type" evidence="2">
    <location>
        <begin position="113"/>
        <end position="128"/>
    </location>
</feature>
<keyword evidence="1" id="KW-0863">Zinc-finger</keyword>
<dbReference type="EnsemblMetazoa" id="AALFPA23_006278.R8136">
    <property type="protein sequence ID" value="AALFPA23_006278.P8136"/>
    <property type="gene ID" value="AALFPA23_006278"/>
</dbReference>
<sequence length="168" mass="18804">MSVTAYILRMQEIASRANIDENQTVQFIIDGFQDRSANIAVLYPARDLAHLKQLSRRYVQLREMYPTPIRTQPVKQKVKATSTKPESPRCYNCSGVGHLSADCKEPRRVKGSCFRCGSTQHQLKECPRPAPRNNNQVALADEFRQNGGGDRQSVGELGAVLSELNISN</sequence>
<evidence type="ECO:0000256" key="1">
    <source>
        <dbReference type="PROSITE-ProRule" id="PRU00047"/>
    </source>
</evidence>
<organism evidence="3 4">
    <name type="scientific">Aedes albopictus</name>
    <name type="common">Asian tiger mosquito</name>
    <name type="synonym">Stegomyia albopicta</name>
    <dbReference type="NCBI Taxonomy" id="7160"/>
    <lineage>
        <taxon>Eukaryota</taxon>
        <taxon>Metazoa</taxon>
        <taxon>Ecdysozoa</taxon>
        <taxon>Arthropoda</taxon>
        <taxon>Hexapoda</taxon>
        <taxon>Insecta</taxon>
        <taxon>Pterygota</taxon>
        <taxon>Neoptera</taxon>
        <taxon>Endopterygota</taxon>
        <taxon>Diptera</taxon>
        <taxon>Nematocera</taxon>
        <taxon>Culicoidea</taxon>
        <taxon>Culicidae</taxon>
        <taxon>Culicinae</taxon>
        <taxon>Aedini</taxon>
        <taxon>Aedes</taxon>
        <taxon>Stegomyia</taxon>
    </lineage>
</organism>
<dbReference type="InterPro" id="IPR051714">
    <property type="entry name" value="Znf_CCHC_NABP"/>
</dbReference>
<name>A0ABM1Y6P8_AEDAL</name>
<feature type="domain" description="CCHC-type" evidence="2">
    <location>
        <begin position="89"/>
        <end position="105"/>
    </location>
</feature>
<evidence type="ECO:0000313" key="3">
    <source>
        <dbReference type="EnsemblMetazoa" id="AALFPA23_006278.P8136"/>
    </source>
</evidence>
<dbReference type="SUPFAM" id="SSF57756">
    <property type="entry name" value="Retrovirus zinc finger-like domains"/>
    <property type="match status" value="1"/>
</dbReference>
<dbReference type="SMART" id="SM00343">
    <property type="entry name" value="ZnF_C2HC"/>
    <property type="match status" value="2"/>
</dbReference>
<reference evidence="3" key="2">
    <citation type="submission" date="2025-05" db="UniProtKB">
        <authorList>
            <consortium name="EnsemblMetazoa"/>
        </authorList>
    </citation>
    <scope>IDENTIFICATION</scope>
    <source>
        <strain evidence="3">Foshan</strain>
    </source>
</reference>
<evidence type="ECO:0000259" key="2">
    <source>
        <dbReference type="PROSITE" id="PS50158"/>
    </source>
</evidence>
<dbReference type="GeneID" id="109429678"/>
<dbReference type="Gene3D" id="4.10.60.10">
    <property type="entry name" value="Zinc finger, CCHC-type"/>
    <property type="match status" value="1"/>
</dbReference>
<dbReference type="PROSITE" id="PS50158">
    <property type="entry name" value="ZF_CCHC"/>
    <property type="match status" value="2"/>
</dbReference>
<accession>A0ABM1Y6P8</accession>
<keyword evidence="1" id="KW-0479">Metal-binding</keyword>
<evidence type="ECO:0000313" key="4">
    <source>
        <dbReference type="Proteomes" id="UP000069940"/>
    </source>
</evidence>
<protein>
    <recommendedName>
        <fullName evidence="2">CCHC-type domain-containing protein</fullName>
    </recommendedName>
</protein>
<proteinExistence type="predicted"/>
<dbReference type="InterPro" id="IPR001878">
    <property type="entry name" value="Znf_CCHC"/>
</dbReference>
<keyword evidence="4" id="KW-1185">Reference proteome</keyword>
<dbReference type="Pfam" id="PF00098">
    <property type="entry name" value="zf-CCHC"/>
    <property type="match status" value="1"/>
</dbReference>
<dbReference type="PANTHER" id="PTHR23002">
    <property type="entry name" value="ZINC FINGER CCHC DOMAIN CONTAINING PROTEIN"/>
    <property type="match status" value="1"/>
</dbReference>
<dbReference type="RefSeq" id="XP_019561230.2">
    <property type="nucleotide sequence ID" value="XM_019705685.3"/>
</dbReference>
<reference evidence="4" key="1">
    <citation type="journal article" date="2015" name="Proc. Natl. Acad. Sci. U.S.A.">
        <title>Genome sequence of the Asian Tiger mosquito, Aedes albopictus, reveals insights into its biology, genetics, and evolution.</title>
        <authorList>
            <person name="Chen X.G."/>
            <person name="Jiang X."/>
            <person name="Gu J."/>
            <person name="Xu M."/>
            <person name="Wu Y."/>
            <person name="Deng Y."/>
            <person name="Zhang C."/>
            <person name="Bonizzoni M."/>
            <person name="Dermauw W."/>
            <person name="Vontas J."/>
            <person name="Armbruster P."/>
            <person name="Huang X."/>
            <person name="Yang Y."/>
            <person name="Zhang H."/>
            <person name="He W."/>
            <person name="Peng H."/>
            <person name="Liu Y."/>
            <person name="Wu K."/>
            <person name="Chen J."/>
            <person name="Lirakis M."/>
            <person name="Topalis P."/>
            <person name="Van Leeuwen T."/>
            <person name="Hall A.B."/>
            <person name="Jiang X."/>
            <person name="Thorpe C."/>
            <person name="Mueller R.L."/>
            <person name="Sun C."/>
            <person name="Waterhouse R.M."/>
            <person name="Yan G."/>
            <person name="Tu Z.J."/>
            <person name="Fang X."/>
            <person name="James A.A."/>
        </authorList>
    </citation>
    <scope>NUCLEOTIDE SEQUENCE [LARGE SCALE GENOMIC DNA]</scope>
    <source>
        <strain evidence="4">Foshan</strain>
    </source>
</reference>
<dbReference type="Proteomes" id="UP000069940">
    <property type="component" value="Unassembled WGS sequence"/>
</dbReference>
<keyword evidence="1" id="KW-0862">Zinc</keyword>